<dbReference type="InterPro" id="IPR027417">
    <property type="entry name" value="P-loop_NTPase"/>
</dbReference>
<evidence type="ECO:0000256" key="5">
    <source>
        <dbReference type="ARBA" id="ARBA00049985"/>
    </source>
</evidence>
<proteinExistence type="inferred from homology"/>
<evidence type="ECO:0000256" key="4">
    <source>
        <dbReference type="ARBA" id="ARBA00022840"/>
    </source>
</evidence>
<dbReference type="PROSITE" id="PS50893">
    <property type="entry name" value="ABC_TRANSPORTER_2"/>
    <property type="match status" value="1"/>
</dbReference>
<protein>
    <submittedName>
        <fullName evidence="7">ATP-binding cassette domain-containing protein</fullName>
    </submittedName>
</protein>
<keyword evidence="2" id="KW-0813">Transport</keyword>
<dbReference type="SMART" id="SM00382">
    <property type="entry name" value="AAA"/>
    <property type="match status" value="1"/>
</dbReference>
<dbReference type="NCBIfam" id="TIGR01188">
    <property type="entry name" value="drrA"/>
    <property type="match status" value="1"/>
</dbReference>
<evidence type="ECO:0000259" key="6">
    <source>
        <dbReference type="PROSITE" id="PS50893"/>
    </source>
</evidence>
<dbReference type="InterPro" id="IPR003593">
    <property type="entry name" value="AAA+_ATPase"/>
</dbReference>
<dbReference type="EMBL" id="WBKO01000001">
    <property type="protein sequence ID" value="MDV2481298.1"/>
    <property type="molecule type" value="Genomic_DNA"/>
</dbReference>
<dbReference type="GO" id="GO:0005524">
    <property type="term" value="F:ATP binding"/>
    <property type="evidence" value="ECO:0007669"/>
    <property type="project" value="UniProtKB-KW"/>
</dbReference>
<comment type="subcellular location">
    <subcellularLocation>
        <location evidence="1">Cell membrane</location>
        <topology evidence="1">Peripheral membrane protein</topology>
        <orientation evidence="1">Cytoplasmic side</orientation>
    </subcellularLocation>
</comment>
<dbReference type="Pfam" id="PF13732">
    <property type="entry name" value="DrrA1-3_C"/>
    <property type="match status" value="1"/>
</dbReference>
<comment type="caution">
    <text evidence="7">The sequence shown here is derived from an EMBL/GenBank/DDBJ whole genome shotgun (WGS) entry which is preliminary data.</text>
</comment>
<dbReference type="RefSeq" id="WP_317064308.1">
    <property type="nucleotide sequence ID" value="NZ_WBKO01000001.1"/>
</dbReference>
<evidence type="ECO:0000313" key="7">
    <source>
        <dbReference type="EMBL" id="MDV2481298.1"/>
    </source>
</evidence>
<dbReference type="PANTHER" id="PTHR43582:SF2">
    <property type="entry name" value="LINEARMYCIN RESISTANCE ATP-BINDING PROTEIN LNRL"/>
    <property type="match status" value="1"/>
</dbReference>
<reference evidence="7 8" key="1">
    <citation type="submission" date="2019-10" db="EMBL/GenBank/DDBJ databases">
        <title>Isolation and characterization of Methanoculleus sp. Wushi-C6 from a hot spring well.</title>
        <authorList>
            <person name="Chen S.-C."/>
            <person name="Lan Z.-H."/>
            <person name="You Y.-T."/>
            <person name="Lai M.-C."/>
        </authorList>
    </citation>
    <scope>NUCLEOTIDE SEQUENCE [LARGE SCALE GENOMIC DNA]</scope>
    <source>
        <strain evidence="7 8">Wushi-C6</strain>
    </source>
</reference>
<keyword evidence="3" id="KW-0547">Nucleotide-binding</keyword>
<dbReference type="PANTHER" id="PTHR43582">
    <property type="entry name" value="LINEARMYCIN RESISTANCE ATP-BINDING PROTEIN LNRL"/>
    <property type="match status" value="1"/>
</dbReference>
<dbReference type="InterPro" id="IPR025302">
    <property type="entry name" value="DrrA1/2-like_C"/>
</dbReference>
<sequence>MHTDISHQGTGSVPAIRAENLTKSFGELVAVDGISLSIESGEIFGLLGPNGAGKTTTISMLSTMQRPTSGTATVNGHDIVTAEDDVRKSIGIVFQDQSLDEELTAYENMDFHGRLYRIPAGVRRERITRLLALVGLEDRKDDLVKTYSGGMRRRLEIARGLLHEPKVLFLDEPTLGLDPQTRNHLWEYIARLNAEKGITIILTTHYMEEADRLCDRIAIIDRGTIVALGTTENLKASIGGDVVTIASPDPGAVAGLLTAPWISGLERHDGTVMVRLQDADRHVPGIVTDLVRSDIGITSLSVRKPTLEDVFLHYTGRSIRDEEASGKEAVRMFHRARGR</sequence>
<dbReference type="InterPro" id="IPR003439">
    <property type="entry name" value="ABC_transporter-like_ATP-bd"/>
</dbReference>
<accession>A0ABU3WZS6</accession>
<dbReference type="Gene3D" id="3.40.50.300">
    <property type="entry name" value="P-loop containing nucleotide triphosphate hydrolases"/>
    <property type="match status" value="1"/>
</dbReference>
<dbReference type="InterPro" id="IPR017871">
    <property type="entry name" value="ABC_transporter-like_CS"/>
</dbReference>
<dbReference type="InterPro" id="IPR005894">
    <property type="entry name" value="DrrA"/>
</dbReference>
<evidence type="ECO:0000256" key="2">
    <source>
        <dbReference type="ARBA" id="ARBA00022448"/>
    </source>
</evidence>
<keyword evidence="4 7" id="KW-0067">ATP-binding</keyword>
<keyword evidence="8" id="KW-1185">Reference proteome</keyword>
<name>A0ABU3WZS6_9EURY</name>
<feature type="domain" description="ABC transporter" evidence="6">
    <location>
        <begin position="16"/>
        <end position="247"/>
    </location>
</feature>
<dbReference type="PROSITE" id="PS00211">
    <property type="entry name" value="ABC_TRANSPORTER_1"/>
    <property type="match status" value="1"/>
</dbReference>
<organism evidence="7 8">
    <name type="scientific">Methanoculleus caldifontis</name>
    <dbReference type="NCBI Taxonomy" id="2651577"/>
    <lineage>
        <taxon>Archaea</taxon>
        <taxon>Methanobacteriati</taxon>
        <taxon>Methanobacteriota</taxon>
        <taxon>Stenosarchaea group</taxon>
        <taxon>Methanomicrobia</taxon>
        <taxon>Methanomicrobiales</taxon>
        <taxon>Methanomicrobiaceae</taxon>
        <taxon>Methanoculleus</taxon>
    </lineage>
</organism>
<gene>
    <name evidence="7" type="ORF">F8E02_04610</name>
</gene>
<dbReference type="Proteomes" id="UP001281203">
    <property type="component" value="Unassembled WGS sequence"/>
</dbReference>
<evidence type="ECO:0000256" key="1">
    <source>
        <dbReference type="ARBA" id="ARBA00004413"/>
    </source>
</evidence>
<evidence type="ECO:0000313" key="8">
    <source>
        <dbReference type="Proteomes" id="UP001281203"/>
    </source>
</evidence>
<dbReference type="SUPFAM" id="SSF52540">
    <property type="entry name" value="P-loop containing nucleoside triphosphate hydrolases"/>
    <property type="match status" value="1"/>
</dbReference>
<dbReference type="Pfam" id="PF00005">
    <property type="entry name" value="ABC_tran"/>
    <property type="match status" value="1"/>
</dbReference>
<evidence type="ECO:0000256" key="3">
    <source>
        <dbReference type="ARBA" id="ARBA00022741"/>
    </source>
</evidence>
<comment type="similarity">
    <text evidence="5">Belongs to the ABC transporter superfamily. Drug exporter-1 (DrugE1) (TC 3.A.1.105) family.</text>
</comment>